<dbReference type="EMBL" id="JACMSC010000021">
    <property type="protein sequence ID" value="KAG6470012.1"/>
    <property type="molecule type" value="Genomic_DNA"/>
</dbReference>
<keyword evidence="2" id="KW-1185">Reference proteome</keyword>
<name>A0A8J5EB72_ZINOF</name>
<evidence type="ECO:0000313" key="2">
    <source>
        <dbReference type="Proteomes" id="UP000734854"/>
    </source>
</evidence>
<gene>
    <name evidence="1" type="ORF">ZIOFF_070952</name>
</gene>
<comment type="caution">
    <text evidence="1">The sequence shown here is derived from an EMBL/GenBank/DDBJ whole genome shotgun (WGS) entry which is preliminary data.</text>
</comment>
<organism evidence="1 2">
    <name type="scientific">Zingiber officinale</name>
    <name type="common">Ginger</name>
    <name type="synonym">Amomum zingiber</name>
    <dbReference type="NCBI Taxonomy" id="94328"/>
    <lineage>
        <taxon>Eukaryota</taxon>
        <taxon>Viridiplantae</taxon>
        <taxon>Streptophyta</taxon>
        <taxon>Embryophyta</taxon>
        <taxon>Tracheophyta</taxon>
        <taxon>Spermatophyta</taxon>
        <taxon>Magnoliopsida</taxon>
        <taxon>Liliopsida</taxon>
        <taxon>Zingiberales</taxon>
        <taxon>Zingiberaceae</taxon>
        <taxon>Zingiber</taxon>
    </lineage>
</organism>
<evidence type="ECO:0000313" key="1">
    <source>
        <dbReference type="EMBL" id="KAG6470012.1"/>
    </source>
</evidence>
<proteinExistence type="predicted"/>
<accession>A0A8J5EB72</accession>
<sequence length="200" mass="22745">MISRNVLDPDSGLSQQWPWMESSKSWVLYWTGRNSGALFLHSVDLSAVVMISPPPPAIVSKDSESSLRMIGIQVPKLLELQKNVSWLARTIALAMLIPITPQEVLKQQKQSGNLGHRWSRLDNCPTLSRHHRHLDHDIQVEIEKNDPKFEQSSKFSRLFHVQRVAARHEKFVREVWGKRLGSVFKGSLPSSVAIAVKQLE</sequence>
<protein>
    <submittedName>
        <fullName evidence="1">Uncharacterized protein</fullName>
    </submittedName>
</protein>
<reference evidence="1 2" key="1">
    <citation type="submission" date="2020-08" db="EMBL/GenBank/DDBJ databases">
        <title>Plant Genome Project.</title>
        <authorList>
            <person name="Zhang R.-G."/>
        </authorList>
    </citation>
    <scope>NUCLEOTIDE SEQUENCE [LARGE SCALE GENOMIC DNA]</scope>
    <source>
        <tissue evidence="1">Rhizome</tissue>
    </source>
</reference>
<dbReference type="Proteomes" id="UP000734854">
    <property type="component" value="Unassembled WGS sequence"/>
</dbReference>
<dbReference type="AlphaFoldDB" id="A0A8J5EB72"/>